<comment type="caution">
    <text evidence="2">The sequence shown here is derived from an EMBL/GenBank/DDBJ whole genome shotgun (WGS) entry which is preliminary data.</text>
</comment>
<reference evidence="2" key="1">
    <citation type="submission" date="2021-06" db="EMBL/GenBank/DDBJ databases">
        <title>Parelaphostrongylus tenuis whole genome reference sequence.</title>
        <authorList>
            <person name="Garwood T.J."/>
            <person name="Larsen P.A."/>
            <person name="Fountain-Jones N.M."/>
            <person name="Garbe J.R."/>
            <person name="Macchietto M.G."/>
            <person name="Kania S.A."/>
            <person name="Gerhold R.W."/>
            <person name="Richards J.E."/>
            <person name="Wolf T.M."/>
        </authorList>
    </citation>
    <scope>NUCLEOTIDE SEQUENCE</scope>
    <source>
        <strain evidence="2">MNPRO001-30</strain>
        <tissue evidence="2">Meninges</tissue>
    </source>
</reference>
<sequence>MHASTSQRNTQKEELFSASANPTKNTCTGWSSTNSTIEEARFRRCGECHRKLAEDGNAASACVLSRRTLTRCDRNEKHVGLKCFGSGEKRYGSYRVTIRNVNSVPD</sequence>
<organism evidence="2 3">
    <name type="scientific">Parelaphostrongylus tenuis</name>
    <name type="common">Meningeal worm</name>
    <dbReference type="NCBI Taxonomy" id="148309"/>
    <lineage>
        <taxon>Eukaryota</taxon>
        <taxon>Metazoa</taxon>
        <taxon>Ecdysozoa</taxon>
        <taxon>Nematoda</taxon>
        <taxon>Chromadorea</taxon>
        <taxon>Rhabditida</taxon>
        <taxon>Rhabditina</taxon>
        <taxon>Rhabditomorpha</taxon>
        <taxon>Strongyloidea</taxon>
        <taxon>Metastrongylidae</taxon>
        <taxon>Parelaphostrongylus</taxon>
    </lineage>
</organism>
<keyword evidence="3" id="KW-1185">Reference proteome</keyword>
<feature type="region of interest" description="Disordered" evidence="1">
    <location>
        <begin position="1"/>
        <end position="20"/>
    </location>
</feature>
<accession>A0AAD5QKP0</accession>
<evidence type="ECO:0000313" key="3">
    <source>
        <dbReference type="Proteomes" id="UP001196413"/>
    </source>
</evidence>
<dbReference type="EMBL" id="JAHQIW010000829">
    <property type="protein sequence ID" value="KAJ1350291.1"/>
    <property type="molecule type" value="Genomic_DNA"/>
</dbReference>
<evidence type="ECO:0000313" key="2">
    <source>
        <dbReference type="EMBL" id="KAJ1350291.1"/>
    </source>
</evidence>
<evidence type="ECO:0000256" key="1">
    <source>
        <dbReference type="SAM" id="MobiDB-lite"/>
    </source>
</evidence>
<dbReference type="Proteomes" id="UP001196413">
    <property type="component" value="Unassembled WGS sequence"/>
</dbReference>
<proteinExistence type="predicted"/>
<gene>
    <name evidence="2" type="ORF">KIN20_006053</name>
</gene>
<protein>
    <submittedName>
        <fullName evidence="2">Uncharacterized protein</fullName>
    </submittedName>
</protein>
<name>A0AAD5QKP0_PARTN</name>
<dbReference type="AlphaFoldDB" id="A0AAD5QKP0"/>